<dbReference type="AlphaFoldDB" id="A0AAD9NBX5"/>
<evidence type="ECO:0008006" key="6">
    <source>
        <dbReference type="Google" id="ProtNLM"/>
    </source>
</evidence>
<feature type="chain" id="PRO_5042004546" description="Ig-like domain-containing protein" evidence="3">
    <location>
        <begin position="23"/>
        <end position="413"/>
    </location>
</feature>
<evidence type="ECO:0000256" key="2">
    <source>
        <dbReference type="SAM" id="Phobius"/>
    </source>
</evidence>
<dbReference type="EMBL" id="JAODUP010000065">
    <property type="protein sequence ID" value="KAK2164350.1"/>
    <property type="molecule type" value="Genomic_DNA"/>
</dbReference>
<accession>A0AAD9NBX5</accession>
<keyword evidence="5" id="KW-1185">Reference proteome</keyword>
<evidence type="ECO:0000313" key="4">
    <source>
        <dbReference type="EMBL" id="KAK2164350.1"/>
    </source>
</evidence>
<comment type="caution">
    <text evidence="4">The sequence shown here is derived from an EMBL/GenBank/DDBJ whole genome shotgun (WGS) entry which is preliminary data.</text>
</comment>
<evidence type="ECO:0000256" key="3">
    <source>
        <dbReference type="SAM" id="SignalP"/>
    </source>
</evidence>
<reference evidence="4" key="1">
    <citation type="journal article" date="2023" name="Mol. Biol. Evol.">
        <title>Third-Generation Sequencing Reveals the Adaptive Role of the Epigenome in Three Deep-Sea Polychaetes.</title>
        <authorList>
            <person name="Perez M."/>
            <person name="Aroh O."/>
            <person name="Sun Y."/>
            <person name="Lan Y."/>
            <person name="Juniper S.K."/>
            <person name="Young C.R."/>
            <person name="Angers B."/>
            <person name="Qian P.Y."/>
        </authorList>
    </citation>
    <scope>NUCLEOTIDE SEQUENCE</scope>
    <source>
        <strain evidence="4">P08H-3</strain>
    </source>
</reference>
<keyword evidence="2" id="KW-0472">Membrane</keyword>
<protein>
    <recommendedName>
        <fullName evidence="6">Ig-like domain-containing protein</fullName>
    </recommendedName>
</protein>
<organism evidence="4 5">
    <name type="scientific">Paralvinella palmiformis</name>
    <dbReference type="NCBI Taxonomy" id="53620"/>
    <lineage>
        <taxon>Eukaryota</taxon>
        <taxon>Metazoa</taxon>
        <taxon>Spiralia</taxon>
        <taxon>Lophotrochozoa</taxon>
        <taxon>Annelida</taxon>
        <taxon>Polychaeta</taxon>
        <taxon>Sedentaria</taxon>
        <taxon>Canalipalpata</taxon>
        <taxon>Terebellida</taxon>
        <taxon>Terebelliformia</taxon>
        <taxon>Alvinellidae</taxon>
        <taxon>Paralvinella</taxon>
    </lineage>
</organism>
<feature type="signal peptide" evidence="3">
    <location>
        <begin position="1"/>
        <end position="22"/>
    </location>
</feature>
<sequence length="413" mass="46177">MRANVWLTFVVDLVVSTTWISGDEITKQLRVRVGNNATWSEEFANLKYVALQRRNRDDWIDLWSDNTREIGLLYGNVFGGFLVRVEQLRGDDTKRIRVTFFFVGPRDGGLYRVRVGTSSNISDKFIRLVVIQERPAKPILTAKVDVNGTTLTCRSPDDGDERPELDYRWSSDDDRYDRLEPANGNVRIEKPTAGDVLTTIYCSAREANGSRWSEASDVFVQVLAHSCRVLSTGGAGGGRECADRWFVVVGQVLTDQHPGGKDGSAHSVTTLDQTPPGSISSEPSSGRSVLRTLNDEVDLTGGSIATKLLLLLLLLLSVGTILVLSFRRCDGKRCSTTSTTRRAPWSRSSRSISSSTHTANVGRLIRTDGDYLEILPDRLFERRNSDTRRFPRRVDSQIVSHSVTYDQIRPEYV</sequence>
<keyword evidence="2" id="KW-1133">Transmembrane helix</keyword>
<dbReference type="Proteomes" id="UP001208570">
    <property type="component" value="Unassembled WGS sequence"/>
</dbReference>
<evidence type="ECO:0000256" key="1">
    <source>
        <dbReference type="SAM" id="MobiDB-lite"/>
    </source>
</evidence>
<keyword evidence="2" id="KW-0812">Transmembrane</keyword>
<feature type="region of interest" description="Disordered" evidence="1">
    <location>
        <begin position="256"/>
        <end position="287"/>
    </location>
</feature>
<feature type="transmembrane region" description="Helical" evidence="2">
    <location>
        <begin position="308"/>
        <end position="326"/>
    </location>
</feature>
<keyword evidence="3" id="KW-0732">Signal</keyword>
<evidence type="ECO:0000313" key="5">
    <source>
        <dbReference type="Proteomes" id="UP001208570"/>
    </source>
</evidence>
<feature type="compositionally biased region" description="Low complexity" evidence="1">
    <location>
        <begin position="275"/>
        <end position="287"/>
    </location>
</feature>
<name>A0AAD9NBX5_9ANNE</name>
<proteinExistence type="predicted"/>
<gene>
    <name evidence="4" type="ORF">LSH36_65g06022</name>
</gene>